<dbReference type="SUPFAM" id="SSF53756">
    <property type="entry name" value="UDP-Glycosyltransferase/glycogen phosphorylase"/>
    <property type="match status" value="1"/>
</dbReference>
<name>A0A4R6Y663_9BURK</name>
<dbReference type="PANTHER" id="PTHR46401">
    <property type="entry name" value="GLYCOSYLTRANSFERASE WBBK-RELATED"/>
    <property type="match status" value="1"/>
</dbReference>
<dbReference type="GO" id="GO:0016757">
    <property type="term" value="F:glycosyltransferase activity"/>
    <property type="evidence" value="ECO:0007669"/>
    <property type="project" value="InterPro"/>
</dbReference>
<evidence type="ECO:0000313" key="4">
    <source>
        <dbReference type="EMBL" id="TDR31065.1"/>
    </source>
</evidence>
<keyword evidence="1" id="KW-0808">Transferase</keyword>
<evidence type="ECO:0008006" key="6">
    <source>
        <dbReference type="Google" id="ProtNLM"/>
    </source>
</evidence>
<dbReference type="OrthoDB" id="5416057at2"/>
<dbReference type="GO" id="GO:0009103">
    <property type="term" value="P:lipopolysaccharide biosynthetic process"/>
    <property type="evidence" value="ECO:0007669"/>
    <property type="project" value="TreeGrafter"/>
</dbReference>
<sequence length="411" mass="46658">MTSFASTMTPTRLLILHQNFPGQFRHLINHWKALSIFQVNGLGLKSAPGLDGFNHLCYELHRQPNREQHPYLRTMERAVLHGQAVARILLAAKKKGYQPDVVLAHPGWGDALYVRDIYPDARIIHFCEWFYSLPKGDLGFDSEFPDSFDQQAKIATWDALHSLNLVRCDAGVTPTQWQRSRHPELFHHKLNVIHEGIDTEQLNPDANATFKLPNGIVVRAGDPIVTYVARNLEPYRGFHTFMRALERIQKTHKTCHAIIVGGDDISYGARPKNAPNWRKQMLDEVSLDPARTHFLGKVPYQSYKKVLQVSAAHIYLTYPFVLSWSMLEAMASGCLIIGSRTPPVEEIIEDGVNGVLVDFFNPSEIAQRILTAFESPQAHMPLRQAAEHLIKSRYTLAQGETAYRELILQRG</sequence>
<dbReference type="PANTHER" id="PTHR46401:SF2">
    <property type="entry name" value="GLYCOSYLTRANSFERASE WBBK-RELATED"/>
    <property type="match status" value="1"/>
</dbReference>
<keyword evidence="5" id="KW-1185">Reference proteome</keyword>
<comment type="caution">
    <text evidence="4">The sequence shown here is derived from an EMBL/GenBank/DDBJ whole genome shotgun (WGS) entry which is preliminary data.</text>
</comment>
<dbReference type="Pfam" id="PF12000">
    <property type="entry name" value="Glyco_trans_4_3"/>
    <property type="match status" value="1"/>
</dbReference>
<protein>
    <recommendedName>
        <fullName evidence="6">Glycosyltransferase involved in cell wall biosynthesis</fullName>
    </recommendedName>
</protein>
<dbReference type="Gene3D" id="3.40.50.2000">
    <property type="entry name" value="Glycogen Phosphorylase B"/>
    <property type="match status" value="1"/>
</dbReference>
<evidence type="ECO:0000259" key="2">
    <source>
        <dbReference type="Pfam" id="PF00534"/>
    </source>
</evidence>
<accession>A0A4R6Y663</accession>
<evidence type="ECO:0000256" key="1">
    <source>
        <dbReference type="ARBA" id="ARBA00022679"/>
    </source>
</evidence>
<gene>
    <name evidence="4" type="ORF">DFR44_11317</name>
</gene>
<feature type="domain" description="Glycosyl transferase family 4" evidence="3">
    <location>
        <begin position="44"/>
        <end position="201"/>
    </location>
</feature>
<dbReference type="Pfam" id="PF00534">
    <property type="entry name" value="Glycos_transf_1"/>
    <property type="match status" value="1"/>
</dbReference>
<proteinExistence type="predicted"/>
<reference evidence="4 5" key="1">
    <citation type="submission" date="2019-03" db="EMBL/GenBank/DDBJ databases">
        <title>Genomic Encyclopedia of Type Strains, Phase IV (KMG-IV): sequencing the most valuable type-strain genomes for metagenomic binning, comparative biology and taxonomic classification.</title>
        <authorList>
            <person name="Goeker M."/>
        </authorList>
    </citation>
    <scope>NUCLEOTIDE SEQUENCE [LARGE SCALE GENOMIC DNA]</scope>
    <source>
        <strain evidence="4 5">DSM 102852</strain>
    </source>
</reference>
<evidence type="ECO:0000259" key="3">
    <source>
        <dbReference type="Pfam" id="PF12000"/>
    </source>
</evidence>
<evidence type="ECO:0000313" key="5">
    <source>
        <dbReference type="Proteomes" id="UP000294480"/>
    </source>
</evidence>
<dbReference type="EMBL" id="SNZE01000013">
    <property type="protein sequence ID" value="TDR31065.1"/>
    <property type="molecule type" value="Genomic_DNA"/>
</dbReference>
<organism evidence="4 5">
    <name type="scientific">Hydromonas duriensis</name>
    <dbReference type="NCBI Taxonomy" id="1527608"/>
    <lineage>
        <taxon>Bacteria</taxon>
        <taxon>Pseudomonadati</taxon>
        <taxon>Pseudomonadota</taxon>
        <taxon>Betaproteobacteria</taxon>
        <taxon>Burkholderiales</taxon>
        <taxon>Burkholderiaceae</taxon>
        <taxon>Hydromonas</taxon>
    </lineage>
</organism>
<feature type="domain" description="Glycosyl transferase family 1" evidence="2">
    <location>
        <begin position="220"/>
        <end position="387"/>
    </location>
</feature>
<dbReference type="InterPro" id="IPR001296">
    <property type="entry name" value="Glyco_trans_1"/>
</dbReference>
<dbReference type="AlphaFoldDB" id="A0A4R6Y663"/>
<dbReference type="CDD" id="cd03818">
    <property type="entry name" value="GT4_ExpC-like"/>
    <property type="match status" value="1"/>
</dbReference>
<dbReference type="InterPro" id="IPR022623">
    <property type="entry name" value="Glyco_trans_4"/>
</dbReference>
<dbReference type="Proteomes" id="UP000294480">
    <property type="component" value="Unassembled WGS sequence"/>
</dbReference>